<protein>
    <submittedName>
        <fullName evidence="3">Acyltransferase 3</fullName>
    </submittedName>
</protein>
<accession>Q47DC6</accession>
<feature type="transmembrane region" description="Helical" evidence="1">
    <location>
        <begin position="305"/>
        <end position="326"/>
    </location>
</feature>
<feature type="transmembrane region" description="Helical" evidence="1">
    <location>
        <begin position="267"/>
        <end position="285"/>
    </location>
</feature>
<name>Q47DC6_DECAR</name>
<reference evidence="3" key="1">
    <citation type="submission" date="2005-08" db="EMBL/GenBank/DDBJ databases">
        <title>Complete sequence of Dechloromonas aromatica RCB.</title>
        <authorList>
            <person name="Salinero K.K."/>
            <person name="Copeland A."/>
            <person name="Lucas S."/>
            <person name="Lapidus A."/>
            <person name="Barry K."/>
            <person name="Detter J.C."/>
            <person name="Glavina T."/>
            <person name="Hammon N."/>
            <person name="Israni S."/>
            <person name="Pitluck S."/>
            <person name="Di Bartolo G."/>
            <person name="Trong S."/>
            <person name="Schmutz J."/>
            <person name="Larimer F."/>
            <person name="Land M."/>
            <person name="Ivanova N."/>
            <person name="Richardson P."/>
        </authorList>
    </citation>
    <scope>NUCLEOTIDE SEQUENCE</scope>
    <source>
        <strain evidence="3">RCB</strain>
    </source>
</reference>
<feature type="transmembrane region" description="Helical" evidence="1">
    <location>
        <begin position="134"/>
        <end position="155"/>
    </location>
</feature>
<dbReference type="InterPro" id="IPR052734">
    <property type="entry name" value="Nod_factor_acetyltransferase"/>
</dbReference>
<keyword evidence="3" id="KW-0808">Transferase</keyword>
<dbReference type="GO" id="GO:0016747">
    <property type="term" value="F:acyltransferase activity, transferring groups other than amino-acyl groups"/>
    <property type="evidence" value="ECO:0007669"/>
    <property type="project" value="InterPro"/>
</dbReference>
<dbReference type="InterPro" id="IPR002656">
    <property type="entry name" value="Acyl_transf_3_dom"/>
</dbReference>
<keyword evidence="1" id="KW-0812">Transmembrane</keyword>
<evidence type="ECO:0000259" key="2">
    <source>
        <dbReference type="Pfam" id="PF01757"/>
    </source>
</evidence>
<sequence>MLLVVFGHNWIVLHDSGELFRIIFSFHMPLFFFLSGIFLKDSVALKDLVASKTDAILKPYFCVMAVLGGVLVIYQQTPPLAYLAEVMYGTGDAIALATGDTIAMVPIWFLPHLFIATLFAQVTLRFIRKMGMNGVSIGLFLTMLILCGSLLIEAFRQQWIPLAGRASGMGGTAMLVRGLPFSADLVPVTTAFMLLGFFMDQKVKSLKFRTTSVLVAVVLFSALHYIFNETIDLNSRLYGNPAIASLQAICGIYIILSLSALIPQASVVARSLAMIGSGSLFILMFHQAIQNKAFAHLTRISEMAYLNGLVAFLLGVCGPLVLLALVKRQAWLAKCLLPQRSS</sequence>
<dbReference type="PANTHER" id="PTHR37312">
    <property type="entry name" value="MEMBRANE-BOUND ACYLTRANSFERASE YKRP-RELATED"/>
    <property type="match status" value="1"/>
</dbReference>
<feature type="transmembrane region" description="Helical" evidence="1">
    <location>
        <begin position="20"/>
        <end position="39"/>
    </location>
</feature>
<dbReference type="EMBL" id="CP000089">
    <property type="protein sequence ID" value="AAZ47155.1"/>
    <property type="molecule type" value="Genomic_DNA"/>
</dbReference>
<evidence type="ECO:0000313" key="3">
    <source>
        <dbReference type="EMBL" id="AAZ47155.1"/>
    </source>
</evidence>
<feature type="transmembrane region" description="Helical" evidence="1">
    <location>
        <begin position="60"/>
        <end position="77"/>
    </location>
</feature>
<feature type="transmembrane region" description="Helical" evidence="1">
    <location>
        <begin position="242"/>
        <end position="262"/>
    </location>
</feature>
<dbReference type="eggNOG" id="COG3594">
    <property type="taxonomic scope" value="Bacteria"/>
</dbReference>
<feature type="transmembrane region" description="Helical" evidence="1">
    <location>
        <begin position="210"/>
        <end position="227"/>
    </location>
</feature>
<feature type="domain" description="Acyltransferase 3" evidence="2">
    <location>
        <begin position="1"/>
        <end position="322"/>
    </location>
</feature>
<keyword evidence="1" id="KW-1133">Transmembrane helix</keyword>
<dbReference type="Pfam" id="PF01757">
    <property type="entry name" value="Acyl_transf_3"/>
    <property type="match status" value="1"/>
</dbReference>
<feature type="transmembrane region" description="Helical" evidence="1">
    <location>
        <begin position="175"/>
        <end position="198"/>
    </location>
</feature>
<organism evidence="3">
    <name type="scientific">Dechloromonas aromatica (strain RCB)</name>
    <dbReference type="NCBI Taxonomy" id="159087"/>
    <lineage>
        <taxon>Bacteria</taxon>
        <taxon>Pseudomonadati</taxon>
        <taxon>Pseudomonadota</taxon>
        <taxon>Betaproteobacteria</taxon>
        <taxon>Rhodocyclales</taxon>
        <taxon>Azonexaceae</taxon>
        <taxon>Dechloromonas</taxon>
    </lineage>
</organism>
<dbReference type="KEGG" id="dar:Daro_2419"/>
<dbReference type="STRING" id="159087.Daro_2419"/>
<proteinExistence type="predicted"/>
<keyword evidence="1" id="KW-0472">Membrane</keyword>
<evidence type="ECO:0000256" key="1">
    <source>
        <dbReference type="SAM" id="Phobius"/>
    </source>
</evidence>
<dbReference type="HOGENOM" id="CLU_023915_4_2_4"/>
<dbReference type="PANTHER" id="PTHR37312:SF1">
    <property type="entry name" value="MEMBRANE-BOUND ACYLTRANSFERASE YKRP-RELATED"/>
    <property type="match status" value="1"/>
</dbReference>
<feature type="transmembrane region" description="Helical" evidence="1">
    <location>
        <begin position="107"/>
        <end position="127"/>
    </location>
</feature>
<keyword evidence="3" id="KW-0012">Acyltransferase</keyword>
<gene>
    <name evidence="3" type="ordered locus">Daro_2419</name>
</gene>
<dbReference type="AlphaFoldDB" id="Q47DC6"/>